<feature type="transmembrane region" description="Helical" evidence="5">
    <location>
        <begin position="150"/>
        <end position="168"/>
    </location>
</feature>
<feature type="transmembrane region" description="Helical" evidence="5">
    <location>
        <begin position="88"/>
        <end position="111"/>
    </location>
</feature>
<organism evidence="6 7">
    <name type="scientific">Candidatus Woesebacteria bacterium GW2011_GWB1_39_10b</name>
    <dbReference type="NCBI Taxonomy" id="1618573"/>
    <lineage>
        <taxon>Bacteria</taxon>
        <taxon>Candidatus Woeseibacteriota</taxon>
    </lineage>
</organism>
<dbReference type="PANTHER" id="PTHR31851">
    <property type="entry name" value="FE(2+)/MN(2+) TRANSPORTER PCL1"/>
    <property type="match status" value="1"/>
</dbReference>
<dbReference type="GO" id="GO:0030026">
    <property type="term" value="P:intracellular manganese ion homeostasis"/>
    <property type="evidence" value="ECO:0007669"/>
    <property type="project" value="InterPro"/>
</dbReference>
<gene>
    <name evidence="6" type="ORF">UT19_C0009G0008</name>
</gene>
<dbReference type="Proteomes" id="UP000034932">
    <property type="component" value="Unassembled WGS sequence"/>
</dbReference>
<name>A0A0G0P685_9BACT</name>
<keyword evidence="2 5" id="KW-0812">Transmembrane</keyword>
<comment type="subcellular location">
    <subcellularLocation>
        <location evidence="1">Endomembrane system</location>
        <topology evidence="1">Multi-pass membrane protein</topology>
    </subcellularLocation>
</comment>
<dbReference type="GO" id="GO:0005384">
    <property type="term" value="F:manganese ion transmembrane transporter activity"/>
    <property type="evidence" value="ECO:0007669"/>
    <property type="project" value="InterPro"/>
</dbReference>
<evidence type="ECO:0000256" key="4">
    <source>
        <dbReference type="ARBA" id="ARBA00023136"/>
    </source>
</evidence>
<keyword evidence="3 5" id="KW-1133">Transmembrane helix</keyword>
<evidence type="ECO:0000313" key="6">
    <source>
        <dbReference type="EMBL" id="KKQ93599.1"/>
    </source>
</evidence>
<evidence type="ECO:0008006" key="8">
    <source>
        <dbReference type="Google" id="ProtNLM"/>
    </source>
</evidence>
<keyword evidence="4 5" id="KW-0472">Membrane</keyword>
<dbReference type="PATRIC" id="fig|1618573.3.peg.652"/>
<accession>A0A0G0P685</accession>
<dbReference type="InterPro" id="IPR008217">
    <property type="entry name" value="Ccc1_fam"/>
</dbReference>
<evidence type="ECO:0000256" key="2">
    <source>
        <dbReference type="ARBA" id="ARBA00022692"/>
    </source>
</evidence>
<evidence type="ECO:0000313" key="7">
    <source>
        <dbReference type="Proteomes" id="UP000034932"/>
    </source>
</evidence>
<evidence type="ECO:0000256" key="3">
    <source>
        <dbReference type="ARBA" id="ARBA00022989"/>
    </source>
</evidence>
<dbReference type="Pfam" id="PF01988">
    <property type="entry name" value="VIT1"/>
    <property type="match status" value="2"/>
</dbReference>
<comment type="caution">
    <text evidence="6">The sequence shown here is derived from an EMBL/GenBank/DDBJ whole genome shotgun (WGS) entry which is preliminary data.</text>
</comment>
<dbReference type="AlphaFoldDB" id="A0A0G0P685"/>
<sequence>MPRVTIHEKAGYLSDAVFAASDGVVTTFAIVAGSAGASLDVGIVLILGFANLFADGFSMAAGNYLGVKSEIEYEKAKNQETDHEGLPLKHGIITFTAFNISGLIPLIPFLISTRSPFVLSTILVGLTLFVVGFLRTVYTRQRFVKSGLEMFTVGGLAAFVAFIVGYLVKGFLP</sequence>
<feature type="transmembrane region" description="Helical" evidence="5">
    <location>
        <begin position="41"/>
        <end position="67"/>
    </location>
</feature>
<feature type="transmembrane region" description="Helical" evidence="5">
    <location>
        <begin position="117"/>
        <end position="138"/>
    </location>
</feature>
<evidence type="ECO:0000256" key="1">
    <source>
        <dbReference type="ARBA" id="ARBA00004127"/>
    </source>
</evidence>
<reference evidence="6 7" key="1">
    <citation type="journal article" date="2015" name="Nature">
        <title>rRNA introns, odd ribosomes, and small enigmatic genomes across a large radiation of phyla.</title>
        <authorList>
            <person name="Brown C.T."/>
            <person name="Hug L.A."/>
            <person name="Thomas B.C."/>
            <person name="Sharon I."/>
            <person name="Castelle C.J."/>
            <person name="Singh A."/>
            <person name="Wilkins M.J."/>
            <person name="Williams K.H."/>
            <person name="Banfield J.F."/>
        </authorList>
    </citation>
    <scope>NUCLEOTIDE SEQUENCE [LARGE SCALE GENOMIC DNA]</scope>
</reference>
<dbReference type="STRING" id="1618573.UT19_C0009G0008"/>
<proteinExistence type="predicted"/>
<feature type="transmembrane region" description="Helical" evidence="5">
    <location>
        <begin position="12"/>
        <end position="35"/>
    </location>
</feature>
<protein>
    <recommendedName>
        <fullName evidence="8">VIT family protein</fullName>
    </recommendedName>
</protein>
<evidence type="ECO:0000256" key="5">
    <source>
        <dbReference type="SAM" id="Phobius"/>
    </source>
</evidence>
<dbReference type="EMBL" id="LBVW01000009">
    <property type="protein sequence ID" value="KKQ93599.1"/>
    <property type="molecule type" value="Genomic_DNA"/>
</dbReference>
<dbReference type="GO" id="GO:0012505">
    <property type="term" value="C:endomembrane system"/>
    <property type="evidence" value="ECO:0007669"/>
    <property type="project" value="UniProtKB-SubCell"/>
</dbReference>